<evidence type="ECO:0000256" key="1">
    <source>
        <dbReference type="SAM" id="Phobius"/>
    </source>
</evidence>
<reference evidence="2" key="2">
    <citation type="submission" date="2020-11" db="EMBL/GenBank/DDBJ databases">
        <authorList>
            <person name="McCartney M.A."/>
            <person name="Auch B."/>
            <person name="Kono T."/>
            <person name="Mallez S."/>
            <person name="Becker A."/>
            <person name="Gohl D.M."/>
            <person name="Silverstein K.A.T."/>
            <person name="Koren S."/>
            <person name="Bechman K.B."/>
            <person name="Herman A."/>
            <person name="Abrahante J.E."/>
            <person name="Garbe J."/>
        </authorList>
    </citation>
    <scope>NUCLEOTIDE SEQUENCE</scope>
    <source>
        <strain evidence="2">Duluth1</strain>
        <tissue evidence="2">Whole animal</tissue>
    </source>
</reference>
<keyword evidence="1" id="KW-0472">Membrane</keyword>
<name>A0A9D4F6A6_DREPO</name>
<keyword evidence="1" id="KW-0812">Transmembrane</keyword>
<evidence type="ECO:0000313" key="2">
    <source>
        <dbReference type="EMBL" id="KAH3791743.1"/>
    </source>
</evidence>
<dbReference type="EMBL" id="JAIWYP010000007">
    <property type="protein sequence ID" value="KAH3791743.1"/>
    <property type="molecule type" value="Genomic_DNA"/>
</dbReference>
<proteinExistence type="predicted"/>
<keyword evidence="3" id="KW-1185">Reference proteome</keyword>
<organism evidence="2 3">
    <name type="scientific">Dreissena polymorpha</name>
    <name type="common">Zebra mussel</name>
    <name type="synonym">Mytilus polymorpha</name>
    <dbReference type="NCBI Taxonomy" id="45954"/>
    <lineage>
        <taxon>Eukaryota</taxon>
        <taxon>Metazoa</taxon>
        <taxon>Spiralia</taxon>
        <taxon>Lophotrochozoa</taxon>
        <taxon>Mollusca</taxon>
        <taxon>Bivalvia</taxon>
        <taxon>Autobranchia</taxon>
        <taxon>Heteroconchia</taxon>
        <taxon>Euheterodonta</taxon>
        <taxon>Imparidentia</taxon>
        <taxon>Neoheterodontei</taxon>
        <taxon>Myida</taxon>
        <taxon>Dreissenoidea</taxon>
        <taxon>Dreissenidae</taxon>
        <taxon>Dreissena</taxon>
    </lineage>
</organism>
<dbReference type="Proteomes" id="UP000828390">
    <property type="component" value="Unassembled WGS sequence"/>
</dbReference>
<protein>
    <recommendedName>
        <fullName evidence="4">Transmembrane protein</fullName>
    </recommendedName>
</protein>
<gene>
    <name evidence="2" type="ORF">DPMN_145233</name>
</gene>
<comment type="caution">
    <text evidence="2">The sequence shown here is derived from an EMBL/GenBank/DDBJ whole genome shotgun (WGS) entry which is preliminary data.</text>
</comment>
<dbReference type="AlphaFoldDB" id="A0A9D4F6A6"/>
<reference evidence="2" key="1">
    <citation type="journal article" date="2019" name="bioRxiv">
        <title>The Genome of the Zebra Mussel, Dreissena polymorpha: A Resource for Invasive Species Research.</title>
        <authorList>
            <person name="McCartney M.A."/>
            <person name="Auch B."/>
            <person name="Kono T."/>
            <person name="Mallez S."/>
            <person name="Zhang Y."/>
            <person name="Obille A."/>
            <person name="Becker A."/>
            <person name="Abrahante J.E."/>
            <person name="Garbe J."/>
            <person name="Badalamenti J.P."/>
            <person name="Herman A."/>
            <person name="Mangelson H."/>
            <person name="Liachko I."/>
            <person name="Sullivan S."/>
            <person name="Sone E.D."/>
            <person name="Koren S."/>
            <person name="Silverstein K.A.T."/>
            <person name="Beckman K.B."/>
            <person name="Gohl D.M."/>
        </authorList>
    </citation>
    <scope>NUCLEOTIDE SEQUENCE</scope>
    <source>
        <strain evidence="2">Duluth1</strain>
        <tissue evidence="2">Whole animal</tissue>
    </source>
</reference>
<evidence type="ECO:0008006" key="4">
    <source>
        <dbReference type="Google" id="ProtNLM"/>
    </source>
</evidence>
<sequence length="52" mass="5325">MEVIVVVEVIVFLVVVVVVGGSGDGVFCGSRIFEEKAVVCSVGVVNGNTASR</sequence>
<keyword evidence="1" id="KW-1133">Transmembrane helix</keyword>
<accession>A0A9D4F6A6</accession>
<evidence type="ECO:0000313" key="3">
    <source>
        <dbReference type="Proteomes" id="UP000828390"/>
    </source>
</evidence>
<feature type="transmembrane region" description="Helical" evidence="1">
    <location>
        <begin position="6"/>
        <end position="27"/>
    </location>
</feature>